<organism evidence="2 3">
    <name type="scientific">Sulfidibacter corallicola</name>
    <dbReference type="NCBI Taxonomy" id="2818388"/>
    <lineage>
        <taxon>Bacteria</taxon>
        <taxon>Pseudomonadati</taxon>
        <taxon>Acidobacteriota</taxon>
        <taxon>Holophagae</taxon>
        <taxon>Acanthopleuribacterales</taxon>
        <taxon>Acanthopleuribacteraceae</taxon>
        <taxon>Sulfidibacter</taxon>
    </lineage>
</organism>
<reference evidence="2" key="1">
    <citation type="submission" date="2021-03" db="EMBL/GenBank/DDBJ databases">
        <title>Acanthopleuribacteraceae sp. M133.</title>
        <authorList>
            <person name="Wang G."/>
        </authorList>
    </citation>
    <scope>NUCLEOTIDE SEQUENCE</scope>
    <source>
        <strain evidence="2">M133</strain>
    </source>
</reference>
<dbReference type="RefSeq" id="WP_237381817.1">
    <property type="nucleotide sequence ID" value="NZ_CP071793.1"/>
</dbReference>
<gene>
    <name evidence="2" type="ORF">J3U87_04405</name>
</gene>
<name>A0A8A4TRQ7_SULCO</name>
<dbReference type="KEGG" id="scor:J3U87_04405"/>
<dbReference type="EMBL" id="CP071793">
    <property type="protein sequence ID" value="QTD51691.1"/>
    <property type="molecule type" value="Genomic_DNA"/>
</dbReference>
<sequence length="262" mass="30583">MTKKKLPPKYQEWIDARKAHKLSHAQIAMARELGMTPKSLRKLNSGRHHTWKLPLPQYLAECYEKRFGKTRPDEVLTIEQIAAKKKKRELERKAQKQAKKAELAETSEAQPQLEDQEPEKIPIEKTEVASKPSKPKASPDPRYHPILYTKAEKRKLHHLGGLLYTRNLDAALGRLRESFEAWHDGDIDGFELSEDIHHFYTGPSRELYKRFAHASTSCIENEIARGLYEEVLPWEEIPEEMVPRFEALVEGLRRWDEEEIPF</sequence>
<dbReference type="Proteomes" id="UP000663929">
    <property type="component" value="Chromosome"/>
</dbReference>
<evidence type="ECO:0000256" key="1">
    <source>
        <dbReference type="SAM" id="MobiDB-lite"/>
    </source>
</evidence>
<evidence type="ECO:0000313" key="2">
    <source>
        <dbReference type="EMBL" id="QTD51691.1"/>
    </source>
</evidence>
<keyword evidence="3" id="KW-1185">Reference proteome</keyword>
<feature type="compositionally biased region" description="Basic and acidic residues" evidence="1">
    <location>
        <begin position="118"/>
        <end position="128"/>
    </location>
</feature>
<proteinExistence type="predicted"/>
<evidence type="ECO:0000313" key="3">
    <source>
        <dbReference type="Proteomes" id="UP000663929"/>
    </source>
</evidence>
<feature type="compositionally biased region" description="Basic and acidic residues" evidence="1">
    <location>
        <begin position="88"/>
        <end position="103"/>
    </location>
</feature>
<dbReference type="AlphaFoldDB" id="A0A8A4TRQ7"/>
<accession>A0A8A4TRQ7</accession>
<feature type="region of interest" description="Disordered" evidence="1">
    <location>
        <begin position="86"/>
        <end position="143"/>
    </location>
</feature>
<protein>
    <submittedName>
        <fullName evidence="2">Uncharacterized protein</fullName>
    </submittedName>
</protein>